<accession>A0A2T3W735</accession>
<proteinExistence type="predicted"/>
<dbReference type="Proteomes" id="UP000240317">
    <property type="component" value="Unassembled WGS sequence"/>
</dbReference>
<dbReference type="PANTHER" id="PTHR40069">
    <property type="entry name" value="YWBE PROTEIN"/>
    <property type="match status" value="1"/>
</dbReference>
<dbReference type="OrthoDB" id="9804519at2"/>
<protein>
    <submittedName>
        <fullName evidence="1">YwbE family protein</fullName>
    </submittedName>
</protein>
<gene>
    <name evidence="1" type="ORF">C8263_11410</name>
</gene>
<name>A0A2T3W735_9DEIO</name>
<dbReference type="InterPro" id="IPR019240">
    <property type="entry name" value="DUF2196"/>
</dbReference>
<dbReference type="Pfam" id="PF09962">
    <property type="entry name" value="DUF2196"/>
    <property type="match status" value="1"/>
</dbReference>
<evidence type="ECO:0000313" key="2">
    <source>
        <dbReference type="Proteomes" id="UP000240317"/>
    </source>
</evidence>
<evidence type="ECO:0000313" key="1">
    <source>
        <dbReference type="EMBL" id="PTA67711.1"/>
    </source>
</evidence>
<organism evidence="1 2">
    <name type="scientific">Deinococcus arcticus</name>
    <dbReference type="NCBI Taxonomy" id="2136176"/>
    <lineage>
        <taxon>Bacteria</taxon>
        <taxon>Thermotogati</taxon>
        <taxon>Deinococcota</taxon>
        <taxon>Deinococci</taxon>
        <taxon>Deinococcales</taxon>
        <taxon>Deinococcaceae</taxon>
        <taxon>Deinococcus</taxon>
    </lineage>
</organism>
<dbReference type="RefSeq" id="WP_107138251.1">
    <property type="nucleotide sequence ID" value="NZ_PYSV01000010.1"/>
</dbReference>
<reference evidence="1 2" key="1">
    <citation type="submission" date="2018-03" db="EMBL/GenBank/DDBJ databases">
        <title>Draft genome of Deinococcus sp. OD32.</title>
        <authorList>
            <person name="Wang X.-P."/>
            <person name="Du Z.-J."/>
        </authorList>
    </citation>
    <scope>NUCLEOTIDE SEQUENCE [LARGE SCALE GENOMIC DNA]</scope>
    <source>
        <strain evidence="1 2">OD32</strain>
    </source>
</reference>
<dbReference type="NCBIfam" id="TIGR03833">
    <property type="entry name" value="YwbE family protein"/>
    <property type="match status" value="1"/>
</dbReference>
<sequence length="72" mass="7513">MPPARSQIQPGLTVDLVQKQDQASGRLTRGVVAALLTRSPSHPHGIKVRLTSGQVGRVQAVISPTGGEHNPG</sequence>
<comment type="caution">
    <text evidence="1">The sequence shown here is derived from an EMBL/GenBank/DDBJ whole genome shotgun (WGS) entry which is preliminary data.</text>
</comment>
<dbReference type="AlphaFoldDB" id="A0A2T3W735"/>
<dbReference type="EMBL" id="PYSV01000010">
    <property type="protein sequence ID" value="PTA67711.1"/>
    <property type="molecule type" value="Genomic_DNA"/>
</dbReference>
<keyword evidence="2" id="KW-1185">Reference proteome</keyword>
<dbReference type="PANTHER" id="PTHR40069:SF1">
    <property type="entry name" value="YWBE PROTEIN"/>
    <property type="match status" value="1"/>
</dbReference>